<evidence type="ECO:0000313" key="2">
    <source>
        <dbReference type="EMBL" id="AIX19155.1"/>
    </source>
</evidence>
<name>A0A0E3F1Z1_9CAUD</name>
<reference evidence="2 3" key="1">
    <citation type="submission" date="2013-12" db="EMBL/GenBank/DDBJ databases">
        <title>Ecological redundancy of diverse viral populations within a natural community.</title>
        <authorList>
            <person name="Gregory A.C."/>
            <person name="LaButti K."/>
            <person name="Copeland A."/>
            <person name="Woyke T."/>
            <person name="Sullivan M.B."/>
        </authorList>
    </citation>
    <scope>NUCLEOTIDE SEQUENCE [LARGE SCALE GENOMIC DNA]</scope>
    <source>
        <strain evidence="2">Syn7803C75</strain>
    </source>
</reference>
<keyword evidence="1" id="KW-1133">Transmembrane helix</keyword>
<dbReference type="Proteomes" id="UP000185366">
    <property type="component" value="Segment"/>
</dbReference>
<organism evidence="2 3">
    <name type="scientific">Synechococcus phage ACG-2014d</name>
    <dbReference type="NCBI Taxonomy" id="1493509"/>
    <lineage>
        <taxon>Viruses</taxon>
        <taxon>Duplodnaviria</taxon>
        <taxon>Heunggongvirae</taxon>
        <taxon>Uroviricota</taxon>
        <taxon>Caudoviricetes</taxon>
        <taxon>Pantevenvirales</taxon>
        <taxon>Kyanoviridae</taxon>
        <taxon>Lowelvirus</taxon>
        <taxon>Lowelvirus tuscon4d</taxon>
    </lineage>
</organism>
<feature type="transmembrane region" description="Helical" evidence="1">
    <location>
        <begin position="20"/>
        <end position="42"/>
    </location>
</feature>
<accession>A0A0E3F1Z1</accession>
<evidence type="ECO:0000256" key="1">
    <source>
        <dbReference type="SAM" id="Phobius"/>
    </source>
</evidence>
<protein>
    <submittedName>
        <fullName evidence="2">Plasmid stability protein</fullName>
    </submittedName>
</protein>
<keyword evidence="1" id="KW-0812">Transmembrane</keyword>
<dbReference type="EMBL" id="KJ019048">
    <property type="protein sequence ID" value="AIX19155.1"/>
    <property type="molecule type" value="Genomic_DNA"/>
</dbReference>
<proteinExistence type="predicted"/>
<evidence type="ECO:0000313" key="3">
    <source>
        <dbReference type="Proteomes" id="UP000185366"/>
    </source>
</evidence>
<gene>
    <name evidence="2" type="ORF">Syn7803C75_133</name>
</gene>
<keyword evidence="1" id="KW-0472">Membrane</keyword>
<sequence>MEQQKEKNPPKKEENKQKLINGIALLSGLVSLSIVGGGAYLYTQKDALIESATEAATKAATEAVTSALPGMLDAAMPEVPELPSATGGALPF</sequence>